<comment type="caution">
    <text evidence="2">The sequence shown here is derived from an EMBL/GenBank/DDBJ whole genome shotgun (WGS) entry which is preliminary data.</text>
</comment>
<feature type="compositionally biased region" description="Basic and acidic residues" evidence="1">
    <location>
        <begin position="40"/>
        <end position="50"/>
    </location>
</feature>
<dbReference type="Proteomes" id="UP000623010">
    <property type="component" value="Unassembled WGS sequence"/>
</dbReference>
<reference evidence="2" key="1">
    <citation type="journal article" date="2014" name="Int. J. Syst. Evol. Microbiol.">
        <title>Complete genome sequence of Corynebacterium casei LMG S-19264T (=DSM 44701T), isolated from a smear-ripened cheese.</title>
        <authorList>
            <consortium name="US DOE Joint Genome Institute (JGI-PGF)"/>
            <person name="Walter F."/>
            <person name="Albersmeier A."/>
            <person name="Kalinowski J."/>
            <person name="Ruckert C."/>
        </authorList>
    </citation>
    <scope>NUCLEOTIDE SEQUENCE</scope>
    <source>
        <strain evidence="2">JCM 5016</strain>
    </source>
</reference>
<sequence>MRDEPSNFPRRRAPPKREVRAIYRGVAAFRPRVKFTEYQRSRARAGDKWDLPCQATGPMDRVPNQ</sequence>
<gene>
    <name evidence="2" type="ORF">GCM10010389_14430</name>
</gene>
<name>A0A918QZS2_9ACTN</name>
<dbReference type="AlphaFoldDB" id="A0A918QZS2"/>
<evidence type="ECO:0000313" key="2">
    <source>
        <dbReference type="EMBL" id="GGZ78040.1"/>
    </source>
</evidence>
<evidence type="ECO:0000313" key="3">
    <source>
        <dbReference type="Proteomes" id="UP000623010"/>
    </source>
</evidence>
<keyword evidence="3" id="KW-1185">Reference proteome</keyword>
<feature type="region of interest" description="Disordered" evidence="1">
    <location>
        <begin position="40"/>
        <end position="65"/>
    </location>
</feature>
<protein>
    <submittedName>
        <fullName evidence="2">Uncharacterized protein</fullName>
    </submittedName>
</protein>
<reference evidence="2" key="2">
    <citation type="submission" date="2020-09" db="EMBL/GenBank/DDBJ databases">
        <authorList>
            <person name="Sun Q."/>
            <person name="Ohkuma M."/>
        </authorList>
    </citation>
    <scope>NUCLEOTIDE SEQUENCE</scope>
    <source>
        <strain evidence="2">JCM 5016</strain>
    </source>
</reference>
<proteinExistence type="predicted"/>
<evidence type="ECO:0000256" key="1">
    <source>
        <dbReference type="SAM" id="MobiDB-lite"/>
    </source>
</evidence>
<organism evidence="2 3">
    <name type="scientific">Streptomyces echinoruber</name>
    <dbReference type="NCBI Taxonomy" id="68898"/>
    <lineage>
        <taxon>Bacteria</taxon>
        <taxon>Bacillati</taxon>
        <taxon>Actinomycetota</taxon>
        <taxon>Actinomycetes</taxon>
        <taxon>Kitasatosporales</taxon>
        <taxon>Streptomycetaceae</taxon>
        <taxon>Streptomyces</taxon>
    </lineage>
</organism>
<accession>A0A918QZS2</accession>
<dbReference type="EMBL" id="BMWH01000004">
    <property type="protein sequence ID" value="GGZ78040.1"/>
    <property type="molecule type" value="Genomic_DNA"/>
</dbReference>